<evidence type="ECO:0008006" key="4">
    <source>
        <dbReference type="Google" id="ProtNLM"/>
    </source>
</evidence>
<evidence type="ECO:0000313" key="2">
    <source>
        <dbReference type="EMBL" id="MBB3891897.1"/>
    </source>
</evidence>
<organism evidence="2 3">
    <name type="scientific">Phenylobacterium haematophilum</name>
    <dbReference type="NCBI Taxonomy" id="98513"/>
    <lineage>
        <taxon>Bacteria</taxon>
        <taxon>Pseudomonadati</taxon>
        <taxon>Pseudomonadota</taxon>
        <taxon>Alphaproteobacteria</taxon>
        <taxon>Caulobacterales</taxon>
        <taxon>Caulobacteraceae</taxon>
        <taxon>Phenylobacterium</taxon>
    </lineage>
</organism>
<dbReference type="GO" id="GO:0016020">
    <property type="term" value="C:membrane"/>
    <property type="evidence" value="ECO:0007669"/>
    <property type="project" value="InterPro"/>
</dbReference>
<dbReference type="GO" id="GO:0015097">
    <property type="term" value="F:mercury ion transmembrane transporter activity"/>
    <property type="evidence" value="ECO:0007669"/>
    <property type="project" value="InterPro"/>
</dbReference>
<evidence type="ECO:0000256" key="1">
    <source>
        <dbReference type="SAM" id="Phobius"/>
    </source>
</evidence>
<sequence length="125" mass="12940">MKSAPSSLLDASAISLSGLCLAHCLALPLVAAFSPVVATWAEAEWVHAVAIGLAAPMSTLALWRRGQSPVVILLSLAGLSLMALGVAHWPSHEAETPITVAGSLLLAGAHIANWRHRHNCAGKPD</sequence>
<dbReference type="AlphaFoldDB" id="A0A840A3M5"/>
<feature type="transmembrane region" description="Helical" evidence="1">
    <location>
        <begin position="70"/>
        <end position="90"/>
    </location>
</feature>
<dbReference type="Proteomes" id="UP000530564">
    <property type="component" value="Unassembled WGS sequence"/>
</dbReference>
<feature type="transmembrane region" description="Helical" evidence="1">
    <location>
        <begin position="45"/>
        <end position="63"/>
    </location>
</feature>
<comment type="caution">
    <text evidence="2">The sequence shown here is derived from an EMBL/GenBank/DDBJ whole genome shotgun (WGS) entry which is preliminary data.</text>
</comment>
<keyword evidence="1" id="KW-1133">Transmembrane helix</keyword>
<keyword evidence="3" id="KW-1185">Reference proteome</keyword>
<evidence type="ECO:0000313" key="3">
    <source>
        <dbReference type="Proteomes" id="UP000530564"/>
    </source>
</evidence>
<dbReference type="Pfam" id="PF03203">
    <property type="entry name" value="MerC"/>
    <property type="match status" value="1"/>
</dbReference>
<reference evidence="2 3" key="1">
    <citation type="submission" date="2020-08" db="EMBL/GenBank/DDBJ databases">
        <title>Genomic Encyclopedia of Type Strains, Phase IV (KMG-IV): sequencing the most valuable type-strain genomes for metagenomic binning, comparative biology and taxonomic classification.</title>
        <authorList>
            <person name="Goeker M."/>
        </authorList>
    </citation>
    <scope>NUCLEOTIDE SEQUENCE [LARGE SCALE GENOMIC DNA]</scope>
    <source>
        <strain evidence="2 3">DSM 21793</strain>
    </source>
</reference>
<feature type="transmembrane region" description="Helical" evidence="1">
    <location>
        <begin position="96"/>
        <end position="114"/>
    </location>
</feature>
<dbReference type="RefSeq" id="WP_183773407.1">
    <property type="nucleotide sequence ID" value="NZ_JACIDK010000003.1"/>
</dbReference>
<keyword evidence="1" id="KW-0472">Membrane</keyword>
<feature type="transmembrane region" description="Helical" evidence="1">
    <location>
        <begin position="12"/>
        <end position="33"/>
    </location>
</feature>
<accession>A0A840A3M5</accession>
<keyword evidence="1" id="KW-0812">Transmembrane</keyword>
<gene>
    <name evidence="2" type="ORF">GGQ61_002625</name>
</gene>
<name>A0A840A3M5_9CAUL</name>
<protein>
    <recommendedName>
        <fullName evidence="4">MerC domain-containing protein</fullName>
    </recommendedName>
</protein>
<proteinExistence type="predicted"/>
<dbReference type="InterPro" id="IPR004891">
    <property type="entry name" value="Mercury-R_MerC"/>
</dbReference>
<dbReference type="EMBL" id="JACIDK010000003">
    <property type="protein sequence ID" value="MBB3891897.1"/>
    <property type="molecule type" value="Genomic_DNA"/>
</dbReference>